<reference evidence="3" key="1">
    <citation type="submission" date="2014-06" db="EMBL/GenBank/DDBJ databases">
        <authorList>
            <person name="Berkman P.J."/>
        </authorList>
    </citation>
    <scope>NUCLEOTIDE SEQUENCE [LARGE SCALE GENOMIC DNA]</scope>
</reference>
<accession>A0A0F7RXE1</accession>
<name>A0A0F7RXE1_9BASI</name>
<evidence type="ECO:0000313" key="3">
    <source>
        <dbReference type="Proteomes" id="UP000242770"/>
    </source>
</evidence>
<keyword evidence="3" id="KW-1185">Reference proteome</keyword>
<dbReference type="EMBL" id="CCFA01004315">
    <property type="protein sequence ID" value="CDS01666.1"/>
    <property type="molecule type" value="Genomic_DNA"/>
</dbReference>
<evidence type="ECO:0000313" key="2">
    <source>
        <dbReference type="EMBL" id="CDS01666.1"/>
    </source>
</evidence>
<sequence length="72" mass="7644">MDNINTHGMGRGPSTPLFTIIITTFSTSTIVAPQLWPGTSTSPYTAAASDTPLPDRGNTDFHPQQGLKNTQA</sequence>
<protein>
    <submittedName>
        <fullName evidence="2">Uncharacterized protein</fullName>
    </submittedName>
</protein>
<feature type="region of interest" description="Disordered" evidence="1">
    <location>
        <begin position="36"/>
        <end position="72"/>
    </location>
</feature>
<gene>
    <name evidence="2" type="primary">SSCI71750.1</name>
</gene>
<proteinExistence type="predicted"/>
<dbReference type="AlphaFoldDB" id="A0A0F7RXE1"/>
<organism evidence="2 3">
    <name type="scientific">Sporisorium scitamineum</name>
    <dbReference type="NCBI Taxonomy" id="49012"/>
    <lineage>
        <taxon>Eukaryota</taxon>
        <taxon>Fungi</taxon>
        <taxon>Dikarya</taxon>
        <taxon>Basidiomycota</taxon>
        <taxon>Ustilaginomycotina</taxon>
        <taxon>Ustilaginomycetes</taxon>
        <taxon>Ustilaginales</taxon>
        <taxon>Ustilaginaceae</taxon>
        <taxon>Sporisorium</taxon>
    </lineage>
</organism>
<evidence type="ECO:0000256" key="1">
    <source>
        <dbReference type="SAM" id="MobiDB-lite"/>
    </source>
</evidence>
<dbReference type="Proteomes" id="UP000242770">
    <property type="component" value="Unassembled WGS sequence"/>
</dbReference>